<organism evidence="3 4">
    <name type="scientific">Aquipuribacter hungaricus</name>
    <dbReference type="NCBI Taxonomy" id="545624"/>
    <lineage>
        <taxon>Bacteria</taxon>
        <taxon>Bacillati</taxon>
        <taxon>Actinomycetota</taxon>
        <taxon>Actinomycetes</taxon>
        <taxon>Micrococcales</taxon>
        <taxon>Intrasporangiaceae</taxon>
        <taxon>Aquipuribacter</taxon>
    </lineage>
</organism>
<dbReference type="Pfam" id="PF04892">
    <property type="entry name" value="VanZ"/>
    <property type="match status" value="1"/>
</dbReference>
<gene>
    <name evidence="3" type="ORF">ACFOLH_00995</name>
</gene>
<sequence>MQRFLLTHETVVPALLVAVLVAWAASGPLGRAMGARRLAAAALVLACLGPLALTLGPQLPLELGSGRGCVSHVRPYRWWGQGGEEVANLLLLVPLGLLAPLLLRARAAVPLLVLGAGFPWAVELTQYLLPWLGRECDLTDVALNGLGLAAGTAAGVLLVLVRRLRRRRTAPGPRRSVSPGT</sequence>
<accession>A0ABV7WAS0</accession>
<dbReference type="EMBL" id="JBHRWW010000001">
    <property type="protein sequence ID" value="MFC3686913.1"/>
    <property type="molecule type" value="Genomic_DNA"/>
</dbReference>
<feature type="transmembrane region" description="Helical" evidence="1">
    <location>
        <begin position="141"/>
        <end position="161"/>
    </location>
</feature>
<comment type="caution">
    <text evidence="3">The sequence shown here is derived from an EMBL/GenBank/DDBJ whole genome shotgun (WGS) entry which is preliminary data.</text>
</comment>
<feature type="transmembrane region" description="Helical" evidence="1">
    <location>
        <begin position="86"/>
        <end position="103"/>
    </location>
</feature>
<evidence type="ECO:0000259" key="2">
    <source>
        <dbReference type="Pfam" id="PF04892"/>
    </source>
</evidence>
<reference evidence="4" key="1">
    <citation type="journal article" date="2019" name="Int. J. Syst. Evol. Microbiol.">
        <title>The Global Catalogue of Microorganisms (GCM) 10K type strain sequencing project: providing services to taxonomists for standard genome sequencing and annotation.</title>
        <authorList>
            <consortium name="The Broad Institute Genomics Platform"/>
            <consortium name="The Broad Institute Genome Sequencing Center for Infectious Disease"/>
            <person name="Wu L."/>
            <person name="Ma J."/>
        </authorList>
    </citation>
    <scope>NUCLEOTIDE SEQUENCE [LARGE SCALE GENOMIC DNA]</scope>
    <source>
        <strain evidence="4">NCAIM B.02333</strain>
    </source>
</reference>
<keyword evidence="1" id="KW-0812">Transmembrane</keyword>
<dbReference type="Proteomes" id="UP001595685">
    <property type="component" value="Unassembled WGS sequence"/>
</dbReference>
<feature type="transmembrane region" description="Helical" evidence="1">
    <location>
        <begin position="38"/>
        <end position="56"/>
    </location>
</feature>
<dbReference type="RefSeq" id="WP_340293420.1">
    <property type="nucleotide sequence ID" value="NZ_JBBEOI010000108.1"/>
</dbReference>
<evidence type="ECO:0000256" key="1">
    <source>
        <dbReference type="SAM" id="Phobius"/>
    </source>
</evidence>
<feature type="transmembrane region" description="Helical" evidence="1">
    <location>
        <begin position="110"/>
        <end position="129"/>
    </location>
</feature>
<feature type="domain" description="VanZ-like" evidence="2">
    <location>
        <begin position="80"/>
        <end position="154"/>
    </location>
</feature>
<keyword evidence="1" id="KW-1133">Transmembrane helix</keyword>
<keyword evidence="4" id="KW-1185">Reference proteome</keyword>
<feature type="transmembrane region" description="Helical" evidence="1">
    <location>
        <begin position="6"/>
        <end position="26"/>
    </location>
</feature>
<keyword evidence="1" id="KW-0472">Membrane</keyword>
<name>A0ABV7WAS0_9MICO</name>
<evidence type="ECO:0000313" key="3">
    <source>
        <dbReference type="EMBL" id="MFC3686913.1"/>
    </source>
</evidence>
<protein>
    <submittedName>
        <fullName evidence="3">VanZ family protein</fullName>
    </submittedName>
</protein>
<proteinExistence type="predicted"/>
<evidence type="ECO:0000313" key="4">
    <source>
        <dbReference type="Proteomes" id="UP001595685"/>
    </source>
</evidence>
<dbReference type="InterPro" id="IPR006976">
    <property type="entry name" value="VanZ-like"/>
</dbReference>